<dbReference type="SUPFAM" id="SSF58104">
    <property type="entry name" value="Methyl-accepting chemotaxis protein (MCP) signaling domain"/>
    <property type="match status" value="1"/>
</dbReference>
<dbReference type="PROSITE" id="PS50111">
    <property type="entry name" value="CHEMOTAXIS_TRANSDUC_2"/>
    <property type="match status" value="1"/>
</dbReference>
<evidence type="ECO:0000313" key="11">
    <source>
        <dbReference type="Proteomes" id="UP000261704"/>
    </source>
</evidence>
<dbReference type="GO" id="GO:0016020">
    <property type="term" value="C:membrane"/>
    <property type="evidence" value="ECO:0007669"/>
    <property type="project" value="UniProtKB-SubCell"/>
</dbReference>
<feature type="transmembrane region" description="Helical" evidence="7">
    <location>
        <begin position="111"/>
        <end position="130"/>
    </location>
</feature>
<organism evidence="10 11">
    <name type="scientific">Profundibacter amoris</name>
    <dbReference type="NCBI Taxonomy" id="2171755"/>
    <lineage>
        <taxon>Bacteria</taxon>
        <taxon>Pseudomonadati</taxon>
        <taxon>Pseudomonadota</taxon>
        <taxon>Alphaproteobacteria</taxon>
        <taxon>Rhodobacterales</taxon>
        <taxon>Paracoccaceae</taxon>
        <taxon>Profundibacter</taxon>
    </lineage>
</organism>
<keyword evidence="7" id="KW-0472">Membrane</keyword>
<protein>
    <submittedName>
        <fullName evidence="10">Methyl-accepting chemotaxis protein</fullName>
    </submittedName>
</protein>
<evidence type="ECO:0000256" key="1">
    <source>
        <dbReference type="ARBA" id="ARBA00004370"/>
    </source>
</evidence>
<name>A0A347UIR7_9RHOB</name>
<evidence type="ECO:0000313" key="10">
    <source>
        <dbReference type="EMBL" id="AXX98745.1"/>
    </source>
</evidence>
<evidence type="ECO:0000256" key="2">
    <source>
        <dbReference type="ARBA" id="ARBA00022500"/>
    </source>
</evidence>
<evidence type="ECO:0000256" key="6">
    <source>
        <dbReference type="SAM" id="MobiDB-lite"/>
    </source>
</evidence>
<keyword evidence="7" id="KW-1133">Transmembrane helix</keyword>
<dbReference type="CDD" id="cd11386">
    <property type="entry name" value="MCP_signal"/>
    <property type="match status" value="1"/>
</dbReference>
<dbReference type="Gene3D" id="6.10.340.10">
    <property type="match status" value="1"/>
</dbReference>
<dbReference type="PANTHER" id="PTHR43531">
    <property type="entry name" value="PROTEIN ICFG"/>
    <property type="match status" value="1"/>
</dbReference>
<gene>
    <name evidence="10" type="ORF">BAR1_12935</name>
</gene>
<dbReference type="InterPro" id="IPR051310">
    <property type="entry name" value="MCP_chemotaxis"/>
</dbReference>
<keyword evidence="7" id="KW-0812">Transmembrane</keyword>
<dbReference type="GO" id="GO:0006935">
    <property type="term" value="P:chemotaxis"/>
    <property type="evidence" value="ECO:0007669"/>
    <property type="project" value="UniProtKB-KW"/>
</dbReference>
<dbReference type="InterPro" id="IPR004089">
    <property type="entry name" value="MCPsignal_dom"/>
</dbReference>
<comment type="similarity">
    <text evidence="3">Belongs to the methyl-accepting chemotaxis (MCP) protein family.</text>
</comment>
<dbReference type="PANTHER" id="PTHR43531:SF11">
    <property type="entry name" value="METHYL-ACCEPTING CHEMOTAXIS PROTEIN 3"/>
    <property type="match status" value="1"/>
</dbReference>
<dbReference type="InterPro" id="IPR004090">
    <property type="entry name" value="Chemotax_Me-accpt_rcpt"/>
</dbReference>
<keyword evidence="5" id="KW-0175">Coiled coil</keyword>
<feature type="domain" description="Methyl-accepting transducer" evidence="8">
    <location>
        <begin position="599"/>
        <end position="828"/>
    </location>
</feature>
<feature type="domain" description="HAMP" evidence="9">
    <location>
        <begin position="398"/>
        <end position="451"/>
    </location>
</feature>
<dbReference type="FunFam" id="1.10.287.950:FF:000001">
    <property type="entry name" value="Methyl-accepting chemotaxis sensory transducer"/>
    <property type="match status" value="1"/>
</dbReference>
<evidence type="ECO:0000256" key="7">
    <source>
        <dbReference type="SAM" id="Phobius"/>
    </source>
</evidence>
<dbReference type="InterPro" id="IPR003660">
    <property type="entry name" value="HAMP_dom"/>
</dbReference>
<feature type="domain" description="HAMP" evidence="9">
    <location>
        <begin position="504"/>
        <end position="549"/>
    </location>
</feature>
<evidence type="ECO:0000259" key="9">
    <source>
        <dbReference type="PROSITE" id="PS50885"/>
    </source>
</evidence>
<dbReference type="GO" id="GO:0004888">
    <property type="term" value="F:transmembrane signaling receptor activity"/>
    <property type="evidence" value="ECO:0007669"/>
    <property type="project" value="InterPro"/>
</dbReference>
<keyword evidence="4" id="KW-0807">Transducer</keyword>
<proteinExistence type="inferred from homology"/>
<reference evidence="10 11" key="1">
    <citation type="submission" date="2018-09" db="EMBL/GenBank/DDBJ databases">
        <title>Profundibacter amoris BAR1 gen. nov., sp. nov., a new member of the Roseobacter clade isolated at Lokis Castle Vent Field on the Arctic Mid-Oceanic Ridge.</title>
        <authorList>
            <person name="Le Moine Bauer S."/>
            <person name="Sjoeberg A.G."/>
            <person name="L'Haridon S."/>
            <person name="Stokke R."/>
            <person name="Roalkvam I."/>
            <person name="Steen I.H."/>
            <person name="Dahle H."/>
        </authorList>
    </citation>
    <scope>NUCLEOTIDE SEQUENCE [LARGE SCALE GENOMIC DNA]</scope>
    <source>
        <strain evidence="10 11">BAR1</strain>
    </source>
</reference>
<dbReference type="Gene3D" id="1.10.287.950">
    <property type="entry name" value="Methyl-accepting chemotaxis protein"/>
    <property type="match status" value="1"/>
</dbReference>
<dbReference type="Pfam" id="PF00015">
    <property type="entry name" value="MCPsignal"/>
    <property type="match status" value="1"/>
</dbReference>
<dbReference type="PROSITE" id="PS50885">
    <property type="entry name" value="HAMP"/>
    <property type="match status" value="2"/>
</dbReference>
<comment type="subcellular location">
    <subcellularLocation>
        <location evidence="1">Membrane</location>
    </subcellularLocation>
</comment>
<dbReference type="OrthoDB" id="3378718at2"/>
<dbReference type="Proteomes" id="UP000261704">
    <property type="component" value="Chromosome"/>
</dbReference>
<accession>A0A347UIR7</accession>
<dbReference type="KEGG" id="pamo:BAR1_12935"/>
<dbReference type="GO" id="GO:0007165">
    <property type="term" value="P:signal transduction"/>
    <property type="evidence" value="ECO:0007669"/>
    <property type="project" value="UniProtKB-KW"/>
</dbReference>
<keyword evidence="2" id="KW-0145">Chemotaxis</keyword>
<dbReference type="SMART" id="SM00283">
    <property type="entry name" value="MA"/>
    <property type="match status" value="1"/>
</dbReference>
<feature type="transmembrane region" description="Helical" evidence="7">
    <location>
        <begin position="70"/>
        <end position="91"/>
    </location>
</feature>
<feature type="region of interest" description="Disordered" evidence="6">
    <location>
        <begin position="846"/>
        <end position="866"/>
    </location>
</feature>
<sequence length="866" mass="93289">MGCPFGLSCPMALSKGARKGKARKKLIQFYVTAGLPEFIKGLGLLRREHDHNRANNMMSLSLNNFSIRTLTRAIVGLMIIATIVFAIIGVISMRFVGDTETSWQEYKQSNAPRATALTSVVGSMGYGGMIHQFKNMVIRQDPARAEKVKRHAAIALDGLQRLDLLLDTAESRIAIEQINSVIKEYVANTDRLAGLIEQGHTTEEIDAALIIDDKPAVEGLEYLFTHLSGPDQTPQLSKSYYLGELRRALGFNGMIHQFKNYVLRHDAPRVERVKTAISDARTALAAYRELGVNPAEEAAITDIGNVISKYENGLKVARNLLGQGASIAELDSRIKVDDSPALNGMNQMVKAIAEETAQASRIVSKDLGWVKKVNIFISVLIGFCAITLSVGLYFALTNGIVEPAEKISNALEELSKGNTHVNFEDLEADTEIGKIARVATVFRDNLIRNQQMADEQAKLLEQQQNMAEEQSRLLEEQKEMAEKQRLSAITAEEHRAEADNFQAEMRVVVEAAAMGDFTKRIETEYSDADLLNIARSVNTLIGTIDSGIGEVNRVIGCLAESNLGERMSGDFEGAFAQLQTSMNEALTILSGAIDNVAESAGRITSETSQISQASQQLSNRTETQAITLGQTSTSLNQLTASVKTVAKGAQEANEVVSEAKRQADESGDVVTEAINAMGAIEDSSSKISKIIGVIDDIAFQTNLLALNAGVEAARAGEAGRGFAVVASEVRGLAQRSSEAAREISDLISNSANEVNRGVALVNQAGDSLKTIAQSVESIASHVENVSTSASEQAAELSEINTAIIQLDEVTQQNVAMFEETTASTVSLSQEADGLFGTVSCFNTGNSNTVPSKPDFTSSQEGITLAS</sequence>
<dbReference type="AlphaFoldDB" id="A0A347UIR7"/>
<evidence type="ECO:0000259" key="8">
    <source>
        <dbReference type="PROSITE" id="PS50111"/>
    </source>
</evidence>
<feature type="coiled-coil region" evidence="5">
    <location>
        <begin position="443"/>
        <end position="511"/>
    </location>
</feature>
<evidence type="ECO:0000256" key="3">
    <source>
        <dbReference type="ARBA" id="ARBA00029447"/>
    </source>
</evidence>
<evidence type="ECO:0000256" key="5">
    <source>
        <dbReference type="SAM" id="Coils"/>
    </source>
</evidence>
<keyword evidence="11" id="KW-1185">Reference proteome</keyword>
<feature type="transmembrane region" description="Helical" evidence="7">
    <location>
        <begin position="375"/>
        <end position="396"/>
    </location>
</feature>
<dbReference type="PRINTS" id="PR00260">
    <property type="entry name" value="CHEMTRNSDUCR"/>
</dbReference>
<evidence type="ECO:0000256" key="4">
    <source>
        <dbReference type="PROSITE-ProRule" id="PRU00284"/>
    </source>
</evidence>
<dbReference type="EMBL" id="CP032125">
    <property type="protein sequence ID" value="AXX98745.1"/>
    <property type="molecule type" value="Genomic_DNA"/>
</dbReference>